<dbReference type="Gene3D" id="2.130.10.10">
    <property type="entry name" value="YVTN repeat-like/Quinoprotein amine dehydrogenase"/>
    <property type="match status" value="1"/>
</dbReference>
<evidence type="ECO:0000256" key="9">
    <source>
        <dbReference type="ARBA" id="ARBA00038022"/>
    </source>
</evidence>
<dbReference type="AlphaFoldDB" id="A0AAD9IU67"/>
<dbReference type="InterPro" id="IPR001680">
    <property type="entry name" value="WD40_rpt"/>
</dbReference>
<accession>A0AAD9IU67</accession>
<organism evidence="12 13">
    <name type="scientific">Paralvinella palmiformis</name>
    <dbReference type="NCBI Taxonomy" id="53620"/>
    <lineage>
        <taxon>Eukaryota</taxon>
        <taxon>Metazoa</taxon>
        <taxon>Spiralia</taxon>
        <taxon>Lophotrochozoa</taxon>
        <taxon>Annelida</taxon>
        <taxon>Polychaeta</taxon>
        <taxon>Sedentaria</taxon>
        <taxon>Canalipalpata</taxon>
        <taxon>Terebellida</taxon>
        <taxon>Terebelliformia</taxon>
        <taxon>Alvinellidae</taxon>
        <taxon>Paralvinella</taxon>
    </lineage>
</organism>
<keyword evidence="4" id="KW-0963">Cytoplasm</keyword>
<evidence type="ECO:0000256" key="6">
    <source>
        <dbReference type="ARBA" id="ARBA00022737"/>
    </source>
</evidence>
<evidence type="ECO:0000256" key="4">
    <source>
        <dbReference type="ARBA" id="ARBA00022490"/>
    </source>
</evidence>
<dbReference type="InterPro" id="IPR056151">
    <property type="entry name" value="Beta-prop_DCAF12"/>
</dbReference>
<dbReference type="GO" id="GO:0005634">
    <property type="term" value="C:nucleus"/>
    <property type="evidence" value="ECO:0007669"/>
    <property type="project" value="UniProtKB-SubCell"/>
</dbReference>
<dbReference type="GO" id="GO:0005737">
    <property type="term" value="C:cytoplasm"/>
    <property type="evidence" value="ECO:0007669"/>
    <property type="project" value="UniProtKB-SubCell"/>
</dbReference>
<dbReference type="InterPro" id="IPR036322">
    <property type="entry name" value="WD40_repeat_dom_sf"/>
</dbReference>
<dbReference type="PROSITE" id="PS50082">
    <property type="entry name" value="WD_REPEATS_2"/>
    <property type="match status" value="1"/>
</dbReference>
<feature type="domain" description="DDB1- and CUL4-associated factor 12 beta-propeller" evidence="11">
    <location>
        <begin position="252"/>
        <end position="403"/>
    </location>
</feature>
<keyword evidence="5 10" id="KW-0853">WD repeat</keyword>
<dbReference type="GO" id="GO:0080008">
    <property type="term" value="C:Cul4-RING E3 ubiquitin ligase complex"/>
    <property type="evidence" value="ECO:0007669"/>
    <property type="project" value="TreeGrafter"/>
</dbReference>
<dbReference type="PANTHER" id="PTHR19860:SF16">
    <property type="entry name" value="DDB1- AND CUL4-ASSOCIATED FACTOR 12"/>
    <property type="match status" value="1"/>
</dbReference>
<dbReference type="Proteomes" id="UP001208570">
    <property type="component" value="Unassembled WGS sequence"/>
</dbReference>
<feature type="repeat" description="WD" evidence="10">
    <location>
        <begin position="171"/>
        <end position="211"/>
    </location>
</feature>
<gene>
    <name evidence="12" type="ORF">LSH36_1289g00088</name>
</gene>
<comment type="similarity">
    <text evidence="9">Belongs to the WD repeat DCAF12 family.</text>
</comment>
<dbReference type="SUPFAM" id="SSF50978">
    <property type="entry name" value="WD40 repeat-like"/>
    <property type="match status" value="1"/>
</dbReference>
<dbReference type="EMBL" id="JAODUP010001289">
    <property type="protein sequence ID" value="KAK2140627.1"/>
    <property type="molecule type" value="Genomic_DNA"/>
</dbReference>
<evidence type="ECO:0000256" key="2">
    <source>
        <dbReference type="ARBA" id="ARBA00004496"/>
    </source>
</evidence>
<evidence type="ECO:0000256" key="5">
    <source>
        <dbReference type="ARBA" id="ARBA00022574"/>
    </source>
</evidence>
<feature type="domain" description="DDB1- and CUL4-associated factor 12 beta-propeller" evidence="11">
    <location>
        <begin position="66"/>
        <end position="251"/>
    </location>
</feature>
<evidence type="ECO:0000256" key="8">
    <source>
        <dbReference type="ARBA" id="ARBA00023242"/>
    </source>
</evidence>
<evidence type="ECO:0000256" key="10">
    <source>
        <dbReference type="PROSITE-ProRule" id="PRU00221"/>
    </source>
</evidence>
<dbReference type="InterPro" id="IPR051191">
    <property type="entry name" value="DCAF12"/>
</dbReference>
<keyword evidence="6" id="KW-0677">Repeat</keyword>
<comment type="pathway">
    <text evidence="3">Protein modification; protein ubiquitination.</text>
</comment>
<dbReference type="Pfam" id="PF23760">
    <property type="entry name" value="Beta-prop_DCAF12"/>
    <property type="match status" value="2"/>
</dbReference>
<dbReference type="SMART" id="SM00320">
    <property type="entry name" value="WD40"/>
    <property type="match status" value="2"/>
</dbReference>
<comment type="subcellular location">
    <subcellularLocation>
        <location evidence="2">Cytoplasm</location>
    </subcellularLocation>
    <subcellularLocation>
        <location evidence="1">Nucleus</location>
    </subcellularLocation>
</comment>
<dbReference type="InterPro" id="IPR015943">
    <property type="entry name" value="WD40/YVTN_repeat-like_dom_sf"/>
</dbReference>
<evidence type="ECO:0000313" key="12">
    <source>
        <dbReference type="EMBL" id="KAK2140627.1"/>
    </source>
</evidence>
<comment type="caution">
    <text evidence="12">The sequence shown here is derived from an EMBL/GenBank/DDBJ whole genome shotgun (WGS) entry which is preliminary data.</text>
</comment>
<keyword evidence="7" id="KW-0833">Ubl conjugation pathway</keyword>
<evidence type="ECO:0000313" key="13">
    <source>
        <dbReference type="Proteomes" id="UP001208570"/>
    </source>
</evidence>
<evidence type="ECO:0000256" key="1">
    <source>
        <dbReference type="ARBA" id="ARBA00004123"/>
    </source>
</evidence>
<dbReference type="PANTHER" id="PTHR19860">
    <property type="entry name" value="DDB1- AND CUL4-ASSOCIATED FACTOR 12-RELATED"/>
    <property type="match status" value="1"/>
</dbReference>
<evidence type="ECO:0000256" key="3">
    <source>
        <dbReference type="ARBA" id="ARBA00004906"/>
    </source>
</evidence>
<proteinExistence type="inferred from homology"/>
<protein>
    <recommendedName>
        <fullName evidence="11">DDB1- and CUL4-associated factor 12 beta-propeller domain-containing protein</fullName>
    </recommendedName>
</protein>
<sequence length="403" mass="45689">MDDRSLLPKFHTRCQNIDHRSLQPKHDSFDLWPTKALLKHLQDRQYTSYPPARVRNLTVSYADRQIPRLLREKEYKLGEINKIFASQWLSDRQVVFGTKCNMLKVMDLITRQIVHIPSLRSCSDSEAADCPCGIHSIAVNPSKSLLATGGKNTNDLAVYKLPTFDPVCVGEFGHTDWIFDIKWLDDEFVVSGSRDNSMALWCIREDDDANLVSPSKSVHVPDYSFIKPKAVRICKKAEKVRAMAYNSKTQKTQQKLVHIRENVCLGVCEAHNLYGVGSQSHVALIDPRSLKQINHVVSKQRGCGIRSLYFKEDMLTIGTGAGTIYFFDLRAGRYLEHDCGHPISIQLGKGWLKQDDTYRDFFSNTEYPNAIYTHSWDESGTKLFTAGGPLPAGLWGNYAGLWS</sequence>
<keyword evidence="8" id="KW-0539">Nucleus</keyword>
<evidence type="ECO:0000259" key="11">
    <source>
        <dbReference type="Pfam" id="PF23760"/>
    </source>
</evidence>
<keyword evidence="13" id="KW-1185">Reference proteome</keyword>
<reference evidence="12" key="1">
    <citation type="journal article" date="2023" name="Mol. Biol. Evol.">
        <title>Third-Generation Sequencing Reveals the Adaptive Role of the Epigenome in Three Deep-Sea Polychaetes.</title>
        <authorList>
            <person name="Perez M."/>
            <person name="Aroh O."/>
            <person name="Sun Y."/>
            <person name="Lan Y."/>
            <person name="Juniper S.K."/>
            <person name="Young C.R."/>
            <person name="Angers B."/>
            <person name="Qian P.Y."/>
        </authorList>
    </citation>
    <scope>NUCLEOTIDE SEQUENCE</scope>
    <source>
        <strain evidence="12">P08H-3</strain>
    </source>
</reference>
<evidence type="ECO:0000256" key="7">
    <source>
        <dbReference type="ARBA" id="ARBA00022786"/>
    </source>
</evidence>
<name>A0AAD9IU67_9ANNE</name>